<evidence type="ECO:0000256" key="4">
    <source>
        <dbReference type="ARBA" id="ARBA00022989"/>
    </source>
</evidence>
<keyword evidence="5 6" id="KW-0472">Membrane</keyword>
<dbReference type="PANTHER" id="PTHR30572:SF18">
    <property type="entry name" value="ABC-TYPE MACROLIDE FAMILY EXPORT SYSTEM PERMEASE COMPONENT 2"/>
    <property type="match status" value="1"/>
</dbReference>
<feature type="domain" description="ABC3 transporter permease C-terminal" evidence="7">
    <location>
        <begin position="273"/>
        <end position="390"/>
    </location>
</feature>
<evidence type="ECO:0000256" key="2">
    <source>
        <dbReference type="ARBA" id="ARBA00022475"/>
    </source>
</evidence>
<evidence type="ECO:0000256" key="3">
    <source>
        <dbReference type="ARBA" id="ARBA00022692"/>
    </source>
</evidence>
<feature type="transmembrane region" description="Helical" evidence="6">
    <location>
        <begin position="704"/>
        <end position="722"/>
    </location>
</feature>
<dbReference type="RefSeq" id="WP_155174681.1">
    <property type="nucleotide sequence ID" value="NZ_SMLW01000638.1"/>
</dbReference>
<evidence type="ECO:0000313" key="10">
    <source>
        <dbReference type="Proteomes" id="UP000798808"/>
    </source>
</evidence>
<comment type="subcellular location">
    <subcellularLocation>
        <location evidence="1">Cell membrane</location>
        <topology evidence="1">Multi-pass membrane protein</topology>
    </subcellularLocation>
</comment>
<feature type="domain" description="ABC3 transporter permease C-terminal" evidence="7">
    <location>
        <begin position="655"/>
        <end position="768"/>
    </location>
</feature>
<feature type="transmembrane region" description="Helical" evidence="6">
    <location>
        <begin position="411"/>
        <end position="432"/>
    </location>
</feature>
<feature type="transmembrane region" description="Helical" evidence="6">
    <location>
        <begin position="322"/>
        <end position="344"/>
    </location>
</feature>
<dbReference type="Pfam" id="PF02687">
    <property type="entry name" value="FtsX"/>
    <property type="match status" value="2"/>
</dbReference>
<keyword evidence="2" id="KW-1003">Cell membrane</keyword>
<proteinExistence type="predicted"/>
<dbReference type="EMBL" id="SMLW01000638">
    <property type="protein sequence ID" value="MTI27685.1"/>
    <property type="molecule type" value="Genomic_DNA"/>
</dbReference>
<organism evidence="9 10">
    <name type="scientific">Fulvivirga kasyanovii</name>
    <dbReference type="NCBI Taxonomy" id="396812"/>
    <lineage>
        <taxon>Bacteria</taxon>
        <taxon>Pseudomonadati</taxon>
        <taxon>Bacteroidota</taxon>
        <taxon>Cytophagia</taxon>
        <taxon>Cytophagales</taxon>
        <taxon>Fulvivirgaceae</taxon>
        <taxon>Fulvivirga</taxon>
    </lineage>
</organism>
<feature type="domain" description="MacB-like periplasmic core" evidence="8">
    <location>
        <begin position="1"/>
        <end position="225"/>
    </location>
</feature>
<dbReference type="Pfam" id="PF12704">
    <property type="entry name" value="MacB_PCD"/>
    <property type="match status" value="1"/>
</dbReference>
<evidence type="ECO:0000259" key="7">
    <source>
        <dbReference type="Pfam" id="PF02687"/>
    </source>
</evidence>
<keyword evidence="4 6" id="KW-1133">Transmembrane helix</keyword>
<feature type="transmembrane region" description="Helical" evidence="6">
    <location>
        <begin position="268"/>
        <end position="295"/>
    </location>
</feature>
<keyword evidence="10" id="KW-1185">Reference proteome</keyword>
<dbReference type="Proteomes" id="UP000798808">
    <property type="component" value="Unassembled WGS sequence"/>
</dbReference>
<evidence type="ECO:0000256" key="5">
    <source>
        <dbReference type="ARBA" id="ARBA00023136"/>
    </source>
</evidence>
<accession>A0ABW9RV45</accession>
<evidence type="ECO:0000256" key="6">
    <source>
        <dbReference type="SAM" id="Phobius"/>
    </source>
</evidence>
<feature type="transmembrane region" description="Helical" evidence="6">
    <location>
        <begin position="734"/>
        <end position="755"/>
    </location>
</feature>
<evidence type="ECO:0000259" key="8">
    <source>
        <dbReference type="Pfam" id="PF12704"/>
    </source>
</evidence>
<feature type="non-terminal residue" evidence="9">
    <location>
        <position position="1"/>
    </location>
</feature>
<gene>
    <name evidence="9" type="ORF">E1163_22195</name>
</gene>
<protein>
    <submittedName>
        <fullName evidence="9">FtsX-like permease family protein</fullName>
    </submittedName>
</protein>
<name>A0ABW9RV45_9BACT</name>
<dbReference type="InterPro" id="IPR003838">
    <property type="entry name" value="ABC3_permease_C"/>
</dbReference>
<reference evidence="9 10" key="1">
    <citation type="submission" date="2019-02" db="EMBL/GenBank/DDBJ databases">
        <authorList>
            <person name="Goldberg S.R."/>
            <person name="Haltli B.A."/>
            <person name="Correa H."/>
            <person name="Russell K.G."/>
        </authorList>
    </citation>
    <scope>NUCLEOTIDE SEQUENCE [LARGE SCALE GENOMIC DNA]</scope>
    <source>
        <strain evidence="9 10">JCM 16186</strain>
    </source>
</reference>
<dbReference type="PANTHER" id="PTHR30572">
    <property type="entry name" value="MEMBRANE COMPONENT OF TRANSPORTER-RELATED"/>
    <property type="match status" value="1"/>
</dbReference>
<evidence type="ECO:0000313" key="9">
    <source>
        <dbReference type="EMBL" id="MTI27685.1"/>
    </source>
</evidence>
<dbReference type="InterPro" id="IPR050250">
    <property type="entry name" value="Macrolide_Exporter_MacB"/>
</dbReference>
<keyword evidence="3 6" id="KW-0812">Transmembrane</keyword>
<comment type="caution">
    <text evidence="9">The sequence shown here is derived from an EMBL/GenBank/DDBJ whole genome shotgun (WGS) entry which is preliminary data.</text>
</comment>
<evidence type="ECO:0000256" key="1">
    <source>
        <dbReference type="ARBA" id="ARBA00004651"/>
    </source>
</evidence>
<feature type="transmembrane region" description="Helical" evidence="6">
    <location>
        <begin position="649"/>
        <end position="672"/>
    </location>
</feature>
<sequence length="775" mass="86957">NVFGLSLGITCSLVLFLLATFLLSYDRYHENFDRIYRIVHSENDQQGNRVYNNGVPSPMADAVREEVPGIEKLAFVSNKYSNTLVSIEDKEASGGRQYFEEREGVAYIEETFFDLFTRPIIKGNRAGFGQPGKVILSEKLADKYFGSTDIVGKEIVLNKEQVLEVTGVMEDVPRNSDFPFEMFISYSTIKKGYEEHGWGSVSSDDQIYLLINESVKPETINESLVAFKEKQFPNDDQDRSYFLQPLKDLHFDTRFSNYRYATVSDGNIITMVLVGFFILVTACINFINLSTAVAVKRSKEVGVRKVLGSTRKELVKQFMGETFFIVLLSIIVSLGLAELLLIYINPFLDIDLSINWFTDGKIELFILSTLIMVTFIAGLYPSFVMARMKPAVIIKNQLSNVKTSGISLRKVLVGLQFVITPFFIIGTLVLVAQMKFIKESDLGFKMDAVIAIDIPESKDLQKKTLKNSIERITGVQQVSLASRTPLSGSISVTDIKLENDPREYYCDIKWADENYIPIYDIELKAGEGLKAVDTLTRVVVNEEFLKVAGISDPGEVLGRMVQIWGSDVPITGVVKNFYSRNLRMKIEPVMLVNGTGNARTLSVKLSGQNFNAQLDDIKEAWQQVYPEYTFEYEFVDEVVAAMYESEEEMAVIFTFFSSVAIFIGCLGLFGLVSYTTNQKVKEIGIRKALGASVQNILGLVSREFMAPVLVGFVIAAPLGWYLMNEWLQNYQYKISLGLDVFAIALAVTIVIAMVTTGYKSLQAARSNPVDSLRDD</sequence>
<feature type="transmembrane region" description="Helical" evidence="6">
    <location>
        <begin position="364"/>
        <end position="386"/>
    </location>
</feature>
<dbReference type="InterPro" id="IPR025857">
    <property type="entry name" value="MacB_PCD"/>
</dbReference>